<proteinExistence type="predicted"/>
<keyword evidence="2" id="KW-1185">Reference proteome</keyword>
<name>A0ACB8FSL2_9SAUR</name>
<evidence type="ECO:0000313" key="1">
    <source>
        <dbReference type="EMBL" id="KAH8008506.1"/>
    </source>
</evidence>
<evidence type="ECO:0000313" key="2">
    <source>
        <dbReference type="Proteomes" id="UP000827872"/>
    </source>
</evidence>
<dbReference type="EMBL" id="CM037619">
    <property type="protein sequence ID" value="KAH8008506.1"/>
    <property type="molecule type" value="Genomic_DNA"/>
</dbReference>
<gene>
    <name evidence="1" type="ORF">K3G42_029815</name>
</gene>
<reference evidence="1" key="1">
    <citation type="submission" date="2021-08" db="EMBL/GenBank/DDBJ databases">
        <title>The first chromosome-level gecko genome reveals the dynamic sex chromosomes of Neotropical dwarf geckos (Sphaerodactylidae: Sphaerodactylus).</title>
        <authorList>
            <person name="Pinto B.J."/>
            <person name="Keating S.E."/>
            <person name="Gamble T."/>
        </authorList>
    </citation>
    <scope>NUCLEOTIDE SEQUENCE</scope>
    <source>
        <strain evidence="1">TG3544</strain>
    </source>
</reference>
<sequence length="452" mass="52262">MTSRSEEQEDGKASFERVRYIFLNFDAWEYVGCDHIWAGIVTTLLDEIEEKNKILFSVVRAFGGEPEPSTEGKRNKLQNDMKRKDLSVQLGFMNSVKEEVKTTINFLRFKALKEDREIRAVLKITNLDRCSPDKVVAVLDAINILLCDRNAPFISILAADPSILVEAIQWSSNTCNNGYLYLDRIVSLPFSLPRLDCKAKMQLLETILGKQLKEYPTKHSDNEYCAKSDKKNKGRVLTKEEIRRISSYLQKKVCDVYLPGNSVQMKRVVNTVLTTLTMIKMGFQPKGGHEMNGKDERESIEQIIDWIVLANCWPCRLSWILQCVEDEEQRKIFQESSRRTFRDSRESTEVNQWGEISEKDHRGLLQIYEANAWELDKIKYNIRKLLELDGDPDLFRSFLEKDHFTVGRASYFSDLLLNLDFSLQRQFELLRGLHSIPRGGRTSDGSPPAEEH</sequence>
<dbReference type="Proteomes" id="UP000827872">
    <property type="component" value="Linkage Group LG06"/>
</dbReference>
<accession>A0ACB8FSL2</accession>
<organism evidence="1 2">
    <name type="scientific">Sphaerodactylus townsendi</name>
    <dbReference type="NCBI Taxonomy" id="933632"/>
    <lineage>
        <taxon>Eukaryota</taxon>
        <taxon>Metazoa</taxon>
        <taxon>Chordata</taxon>
        <taxon>Craniata</taxon>
        <taxon>Vertebrata</taxon>
        <taxon>Euteleostomi</taxon>
        <taxon>Lepidosauria</taxon>
        <taxon>Squamata</taxon>
        <taxon>Bifurcata</taxon>
        <taxon>Gekkota</taxon>
        <taxon>Sphaerodactylidae</taxon>
        <taxon>Sphaerodactylus</taxon>
    </lineage>
</organism>
<protein>
    <submittedName>
        <fullName evidence="1">Uncharacterized protein</fullName>
    </submittedName>
</protein>
<comment type="caution">
    <text evidence="1">The sequence shown here is derived from an EMBL/GenBank/DDBJ whole genome shotgun (WGS) entry which is preliminary data.</text>
</comment>